<dbReference type="OrthoDB" id="428895at2759"/>
<dbReference type="Gene3D" id="3.30.1520.10">
    <property type="entry name" value="Phox-like domain"/>
    <property type="match status" value="1"/>
</dbReference>
<dbReference type="eggNOG" id="ENOG502RX7T">
    <property type="taxonomic scope" value="Eukaryota"/>
</dbReference>
<dbReference type="PROSITE" id="PS51283">
    <property type="entry name" value="DUSP"/>
    <property type="match status" value="1"/>
</dbReference>
<dbReference type="STRING" id="1156394.T0QTI3"/>
<dbReference type="Proteomes" id="UP000030762">
    <property type="component" value="Unassembled WGS sequence"/>
</dbReference>
<proteinExistence type="predicted"/>
<evidence type="ECO:0008006" key="5">
    <source>
        <dbReference type="Google" id="ProtNLM"/>
    </source>
</evidence>
<dbReference type="SMART" id="SM00695">
    <property type="entry name" value="DUSP"/>
    <property type="match status" value="1"/>
</dbReference>
<evidence type="ECO:0000313" key="4">
    <source>
        <dbReference type="Proteomes" id="UP000030762"/>
    </source>
</evidence>
<reference evidence="3 4" key="1">
    <citation type="submission" date="2012-04" db="EMBL/GenBank/DDBJ databases">
        <title>The Genome Sequence of Saprolegnia declina VS20.</title>
        <authorList>
            <consortium name="The Broad Institute Genome Sequencing Platform"/>
            <person name="Russ C."/>
            <person name="Nusbaum C."/>
            <person name="Tyler B."/>
            <person name="van West P."/>
            <person name="Dieguez-Uribeondo J."/>
            <person name="de Bruijn I."/>
            <person name="Tripathy S."/>
            <person name="Jiang R."/>
            <person name="Young S.K."/>
            <person name="Zeng Q."/>
            <person name="Gargeya S."/>
            <person name="Fitzgerald M."/>
            <person name="Haas B."/>
            <person name="Abouelleil A."/>
            <person name="Alvarado L."/>
            <person name="Arachchi H.M."/>
            <person name="Berlin A."/>
            <person name="Chapman S.B."/>
            <person name="Goldberg J."/>
            <person name="Griggs A."/>
            <person name="Gujja S."/>
            <person name="Hansen M."/>
            <person name="Howarth C."/>
            <person name="Imamovic A."/>
            <person name="Larimer J."/>
            <person name="McCowen C."/>
            <person name="Montmayeur A."/>
            <person name="Murphy C."/>
            <person name="Neiman D."/>
            <person name="Pearson M."/>
            <person name="Priest M."/>
            <person name="Roberts A."/>
            <person name="Saif S."/>
            <person name="Shea T."/>
            <person name="Sisk P."/>
            <person name="Sykes S."/>
            <person name="Wortman J."/>
            <person name="Nusbaum C."/>
            <person name="Birren B."/>
        </authorList>
    </citation>
    <scope>NUCLEOTIDE SEQUENCE [LARGE SCALE GENOMIC DNA]</scope>
    <source>
        <strain evidence="3 4">VS20</strain>
    </source>
</reference>
<gene>
    <name evidence="3" type="ORF">SDRG_01421</name>
</gene>
<dbReference type="PROSITE" id="PS50195">
    <property type="entry name" value="PX"/>
    <property type="match status" value="1"/>
</dbReference>
<dbReference type="GO" id="GO:0004843">
    <property type="term" value="F:cysteine-type deubiquitinase activity"/>
    <property type="evidence" value="ECO:0007669"/>
    <property type="project" value="InterPro"/>
</dbReference>
<name>T0QTI3_SAPDV</name>
<organism evidence="3 4">
    <name type="scientific">Saprolegnia diclina (strain VS20)</name>
    <dbReference type="NCBI Taxonomy" id="1156394"/>
    <lineage>
        <taxon>Eukaryota</taxon>
        <taxon>Sar</taxon>
        <taxon>Stramenopiles</taxon>
        <taxon>Oomycota</taxon>
        <taxon>Saprolegniomycetes</taxon>
        <taxon>Saprolegniales</taxon>
        <taxon>Saprolegniaceae</taxon>
        <taxon>Saprolegnia</taxon>
    </lineage>
</organism>
<dbReference type="SUPFAM" id="SSF64268">
    <property type="entry name" value="PX domain"/>
    <property type="match status" value="1"/>
</dbReference>
<evidence type="ECO:0000259" key="2">
    <source>
        <dbReference type="PROSITE" id="PS51283"/>
    </source>
</evidence>
<dbReference type="OMA" id="MLICEAP"/>
<protein>
    <recommendedName>
        <fullName evidence="5">DUSP domain-containing protein</fullName>
    </recommendedName>
</protein>
<evidence type="ECO:0000259" key="1">
    <source>
        <dbReference type="PROSITE" id="PS50195"/>
    </source>
</evidence>
<dbReference type="Pfam" id="PF06337">
    <property type="entry name" value="DUSP"/>
    <property type="match status" value="1"/>
</dbReference>
<dbReference type="RefSeq" id="XP_008605168.1">
    <property type="nucleotide sequence ID" value="XM_008606946.1"/>
</dbReference>
<dbReference type="InterPro" id="IPR006615">
    <property type="entry name" value="Pept_C19_DUSP"/>
</dbReference>
<keyword evidence="4" id="KW-1185">Reference proteome</keyword>
<dbReference type="VEuPathDB" id="FungiDB:SDRG_01421"/>
<dbReference type="InterPro" id="IPR036871">
    <property type="entry name" value="PX_dom_sf"/>
</dbReference>
<dbReference type="PROSITE" id="PS50096">
    <property type="entry name" value="IQ"/>
    <property type="match status" value="1"/>
</dbReference>
<dbReference type="InParanoid" id="T0QTI3"/>
<dbReference type="Gene3D" id="3.30.2230.10">
    <property type="entry name" value="DUSP-like"/>
    <property type="match status" value="1"/>
</dbReference>
<accession>T0QTI3</accession>
<feature type="domain" description="PX" evidence="1">
    <location>
        <begin position="104"/>
        <end position="214"/>
    </location>
</feature>
<dbReference type="Pfam" id="PF00787">
    <property type="entry name" value="PX"/>
    <property type="match status" value="1"/>
</dbReference>
<dbReference type="AlphaFoldDB" id="T0QTI3"/>
<dbReference type="InterPro" id="IPR001683">
    <property type="entry name" value="PX_dom"/>
</dbReference>
<dbReference type="EMBL" id="JH767134">
    <property type="protein sequence ID" value="EQC41454.1"/>
    <property type="molecule type" value="Genomic_DNA"/>
</dbReference>
<dbReference type="SUPFAM" id="SSF143791">
    <property type="entry name" value="DUSP-like"/>
    <property type="match status" value="1"/>
</dbReference>
<dbReference type="CDD" id="cd23767">
    <property type="entry name" value="IQCD"/>
    <property type="match status" value="1"/>
</dbReference>
<sequence length="603" mass="68764">MGAADGADVREIAANAWDELGLAAGSPIERIVQVYREISLKRSLGIELDNDFFKKAIAYRFLHSIPLARKTYRASDILPLLHSMDASVDDPAEHPSRSIRACAMLDVSMACMERAQSPWQLPYVNYVINVHYCMRKHVVRRRYSEFKRLHEALMHKLPVIPTLPIQTWKYKLAMPADRARDLIIYLSRIIQLLVTRGLFSTDIMAFLEVDFGRVRAEEEGFSAECLNRMCPVLEGSIVFMIDAEWMQRWRKFVLGNHETAPPGSISNGNLLTEHMTPRKNLHMPRQYRCLSAAAWKFFHKIYRGGPEISRSTKDIYSPPVLSAEMACLKLQALARGFLARTRAHRRRLSLGLQHPEAERTLETFCQLQATERKTRHIKLLVEMKQVQVRHRAAHVIQRAYRQYRERLLQNHERPVKVETGTTPVAAADYFTLAEIGMVEDDHTRFIHFVHTMQSGVSIKKLSSRYKHTPKLKFFSVDRTGAQLQWTYPAKPTRKTLILAACSSLTLESPILLKSRLGLHVKQTLEYGVVLSTLEKEVVLVCDSKCEAHALLFGLRILVDEGKARVAAPLRMDALGVMRRNVPHAKDVVREAIAAYAVADADDN</sequence>
<evidence type="ECO:0000313" key="3">
    <source>
        <dbReference type="EMBL" id="EQC41454.1"/>
    </source>
</evidence>
<feature type="domain" description="DUSP" evidence="2">
    <location>
        <begin position="214"/>
        <end position="313"/>
    </location>
</feature>
<dbReference type="GeneID" id="19942148"/>
<dbReference type="CDD" id="cd06093">
    <property type="entry name" value="PX_domain"/>
    <property type="match status" value="1"/>
</dbReference>
<dbReference type="InterPro" id="IPR035927">
    <property type="entry name" value="DUSP-like_sf"/>
</dbReference>
<dbReference type="GO" id="GO:0035091">
    <property type="term" value="F:phosphatidylinositol binding"/>
    <property type="evidence" value="ECO:0007669"/>
    <property type="project" value="InterPro"/>
</dbReference>